<evidence type="ECO:0000313" key="2">
    <source>
        <dbReference type="EMBL" id="TCS68646.1"/>
    </source>
</evidence>
<reference evidence="2 3" key="2">
    <citation type="submission" date="2019-03" db="EMBL/GenBank/DDBJ databases">
        <title>Genomic Encyclopedia of Type Strains, Phase IV (KMG-IV): sequencing the most valuable type-strain genomes for metagenomic binning, comparative biology and taxonomic classification.</title>
        <authorList>
            <person name="Goeker M."/>
        </authorList>
    </citation>
    <scope>NUCLEOTIDE SEQUENCE [LARGE SCALE GENOMIC DNA]</scope>
    <source>
        <strain evidence="2 3">DSM 103426</strain>
    </source>
</reference>
<dbReference type="EMBL" id="BHEO01000008">
    <property type="protein sequence ID" value="GBU05130.1"/>
    <property type="molecule type" value="Genomic_DNA"/>
</dbReference>
<comment type="caution">
    <text evidence="2">The sequence shown here is derived from an EMBL/GenBank/DDBJ whole genome shotgun (WGS) entry which is preliminary data.</text>
</comment>
<dbReference type="AlphaFoldDB" id="A0A4R3JSV0"/>
<proteinExistence type="predicted"/>
<accession>A0A4R3JSV0</accession>
<dbReference type="Proteomes" id="UP000294613">
    <property type="component" value="Unassembled WGS sequence"/>
</dbReference>
<keyword evidence="4" id="KW-1185">Reference proteome</keyword>
<dbReference type="Proteomes" id="UP000702954">
    <property type="component" value="Unassembled WGS sequence"/>
</dbReference>
<sequence length="88" mass="10248">MNSCEMKTRREGPNSVKVVPVIEVKIMKGIGIEGDKMREVTEYWDLNGDFLAERDTDPTLLCDLTEWKSERLKKVIEDFVETQKLQDK</sequence>
<name>A0A4R3JSV0_9FIRM</name>
<reference evidence="1 4" key="1">
    <citation type="journal article" date="2018" name="Int. J. Syst. Evol. Microbiol.">
        <title>Draft Genome Sequence of Faecalimonas umbilicata JCM 30896T, an Acetate-Producing Bacterium Isolated from Human Feces.</title>
        <authorList>
            <person name="Sakamoto M."/>
            <person name="Ikeyama N."/>
            <person name="Yuki M."/>
            <person name="Ohkuma M."/>
        </authorList>
    </citation>
    <scope>NUCLEOTIDE SEQUENCE [LARGE SCALE GENOMIC DNA]</scope>
    <source>
        <strain evidence="1 4">EGH7</strain>
    </source>
</reference>
<organism evidence="2 3">
    <name type="scientific">Faecalimonas umbilicata</name>
    <dbReference type="NCBI Taxonomy" id="1912855"/>
    <lineage>
        <taxon>Bacteria</taxon>
        <taxon>Bacillati</taxon>
        <taxon>Bacillota</taxon>
        <taxon>Clostridia</taxon>
        <taxon>Lachnospirales</taxon>
        <taxon>Lachnospiraceae</taxon>
        <taxon>Faecalimonas</taxon>
    </lineage>
</organism>
<gene>
    <name evidence="2" type="ORF">EDD74_10737</name>
    <name evidence="1" type="ORF">FAEUMB_16710</name>
</gene>
<evidence type="ECO:0000313" key="4">
    <source>
        <dbReference type="Proteomes" id="UP000702954"/>
    </source>
</evidence>
<dbReference type="EMBL" id="SLZV01000007">
    <property type="protein sequence ID" value="TCS68646.1"/>
    <property type="molecule type" value="Genomic_DNA"/>
</dbReference>
<evidence type="ECO:0000313" key="3">
    <source>
        <dbReference type="Proteomes" id="UP000294613"/>
    </source>
</evidence>
<evidence type="ECO:0000313" key="1">
    <source>
        <dbReference type="EMBL" id="GBU05130.1"/>
    </source>
</evidence>
<dbReference type="RefSeq" id="WP_174704850.1">
    <property type="nucleotide sequence ID" value="NZ_BHEO01000008.1"/>
</dbReference>
<protein>
    <submittedName>
        <fullName evidence="2">Uncharacterized protein</fullName>
    </submittedName>
</protein>